<protein>
    <submittedName>
        <fullName evidence="1">Uncharacterized protein</fullName>
    </submittedName>
</protein>
<dbReference type="EMBL" id="BK015908">
    <property type="protein sequence ID" value="DAF84729.1"/>
    <property type="molecule type" value="Genomic_DNA"/>
</dbReference>
<evidence type="ECO:0000313" key="1">
    <source>
        <dbReference type="EMBL" id="DAF84729.1"/>
    </source>
</evidence>
<organism evidence="1">
    <name type="scientific">Siphoviridae sp. ctss15</name>
    <dbReference type="NCBI Taxonomy" id="2825699"/>
    <lineage>
        <taxon>Viruses</taxon>
        <taxon>Duplodnaviria</taxon>
        <taxon>Heunggongvirae</taxon>
        <taxon>Uroviricota</taxon>
        <taxon>Caudoviricetes</taxon>
    </lineage>
</organism>
<sequence length="42" mass="5035">MLSRKNWRSCSGLLKIRCLTRYAADWASQISSMKLRCRIFKR</sequence>
<name>A0A8S5TR92_9CAUD</name>
<reference evidence="1" key="1">
    <citation type="journal article" date="2021" name="Proc. Natl. Acad. Sci. U.S.A.">
        <title>A Catalog of Tens of Thousands of Viruses from Human Metagenomes Reveals Hidden Associations with Chronic Diseases.</title>
        <authorList>
            <person name="Tisza M.J."/>
            <person name="Buck C.B."/>
        </authorList>
    </citation>
    <scope>NUCLEOTIDE SEQUENCE</scope>
    <source>
        <strain evidence="1">Ctss15</strain>
    </source>
</reference>
<proteinExistence type="predicted"/>
<accession>A0A8S5TR92</accession>